<feature type="chain" id="PRO_5047305760" evidence="1">
    <location>
        <begin position="21"/>
        <end position="207"/>
    </location>
</feature>
<evidence type="ECO:0000256" key="1">
    <source>
        <dbReference type="SAM" id="SignalP"/>
    </source>
</evidence>
<protein>
    <submittedName>
        <fullName evidence="2">Mechanosensitive ion channel protein MscS</fullName>
    </submittedName>
</protein>
<accession>A0ABW5CZ23</accession>
<evidence type="ECO:0000313" key="2">
    <source>
        <dbReference type="EMBL" id="MFD2247033.1"/>
    </source>
</evidence>
<dbReference type="EMBL" id="JBHUIM010000002">
    <property type="protein sequence ID" value="MFD2247033.1"/>
    <property type="molecule type" value="Genomic_DNA"/>
</dbReference>
<sequence length="207" mass="22216">MLKNILYAILLGVGMAACLADRDSAENEQTTLTDTTGTAITAVETAGTPSPDPSAFVIGSNKVGSVQIGMPIEEIRQHVPQGYTITDTTLRMEGQDYTAYVLHAGNGGKGLLVEQQCEPECKVWRLRVRDADYKTAQGIGIGSKYGEVQKSFPISYVGPGEGNFVAVSEKTGMTFVLNVSQLPKDRLSKLKPADVPANTIVESIFIF</sequence>
<dbReference type="RefSeq" id="WP_250432238.1">
    <property type="nucleotide sequence ID" value="NZ_JALPRR010000006.1"/>
</dbReference>
<dbReference type="Proteomes" id="UP001597374">
    <property type="component" value="Unassembled WGS sequence"/>
</dbReference>
<gene>
    <name evidence="2" type="ORF">ACFSKP_12255</name>
</gene>
<keyword evidence="3" id="KW-1185">Reference proteome</keyword>
<name>A0ABW5CZ23_9BACT</name>
<organism evidence="2 3">
    <name type="scientific">Pontibacter ruber</name>
    <dbReference type="NCBI Taxonomy" id="1343895"/>
    <lineage>
        <taxon>Bacteria</taxon>
        <taxon>Pseudomonadati</taxon>
        <taxon>Bacteroidota</taxon>
        <taxon>Cytophagia</taxon>
        <taxon>Cytophagales</taxon>
        <taxon>Hymenobacteraceae</taxon>
        <taxon>Pontibacter</taxon>
    </lineage>
</organism>
<comment type="caution">
    <text evidence="2">The sequence shown here is derived from an EMBL/GenBank/DDBJ whole genome shotgun (WGS) entry which is preliminary data.</text>
</comment>
<feature type="signal peptide" evidence="1">
    <location>
        <begin position="1"/>
        <end position="20"/>
    </location>
</feature>
<proteinExistence type="predicted"/>
<reference evidence="3" key="1">
    <citation type="journal article" date="2019" name="Int. J. Syst. Evol. Microbiol.">
        <title>The Global Catalogue of Microorganisms (GCM) 10K type strain sequencing project: providing services to taxonomists for standard genome sequencing and annotation.</title>
        <authorList>
            <consortium name="The Broad Institute Genomics Platform"/>
            <consortium name="The Broad Institute Genome Sequencing Center for Infectious Disease"/>
            <person name="Wu L."/>
            <person name="Ma J."/>
        </authorList>
    </citation>
    <scope>NUCLEOTIDE SEQUENCE [LARGE SCALE GENOMIC DNA]</scope>
    <source>
        <strain evidence="3">CGMCC 4.1782</strain>
    </source>
</reference>
<dbReference type="PROSITE" id="PS51257">
    <property type="entry name" value="PROKAR_LIPOPROTEIN"/>
    <property type="match status" value="1"/>
</dbReference>
<keyword evidence="1" id="KW-0732">Signal</keyword>
<evidence type="ECO:0000313" key="3">
    <source>
        <dbReference type="Proteomes" id="UP001597374"/>
    </source>
</evidence>